<sequence length="202" mass="21251">MNIRHPCVRSLIIDSPDECGFEERLKVKTKKPATKNEAASTMMANPDPKKATNNPPTALPTIRPALLATLIYAFAGCRCSSSTTSGTKPGYAGYHNPLSAPDIADRITSKGTVAVPVMNSTAITATTRLIAMSLAAMTRARPRRSAITPPIGSTITIGKAWAARTKLNEVGVAPSSSKIPNASAIGAIPLPILLIVRAMKSF</sequence>
<gene>
    <name evidence="2" type="ORF">UFOPK3204_01792</name>
</gene>
<proteinExistence type="predicted"/>
<reference evidence="2" key="1">
    <citation type="submission" date="2020-05" db="EMBL/GenBank/DDBJ databases">
        <authorList>
            <person name="Chiriac C."/>
            <person name="Salcher M."/>
            <person name="Ghai R."/>
            <person name="Kavagutti S V."/>
        </authorList>
    </citation>
    <scope>NUCLEOTIDE SEQUENCE</scope>
</reference>
<evidence type="ECO:0000313" key="2">
    <source>
        <dbReference type="EMBL" id="CAB4835520.1"/>
    </source>
</evidence>
<name>A0A6J7ASB3_9ZZZZ</name>
<dbReference type="AlphaFoldDB" id="A0A6J7ASB3"/>
<protein>
    <submittedName>
        <fullName evidence="2">Unannotated protein</fullName>
    </submittedName>
</protein>
<organism evidence="2">
    <name type="scientific">freshwater metagenome</name>
    <dbReference type="NCBI Taxonomy" id="449393"/>
    <lineage>
        <taxon>unclassified sequences</taxon>
        <taxon>metagenomes</taxon>
        <taxon>ecological metagenomes</taxon>
    </lineage>
</organism>
<feature type="region of interest" description="Disordered" evidence="1">
    <location>
        <begin position="30"/>
        <end position="55"/>
    </location>
</feature>
<evidence type="ECO:0000256" key="1">
    <source>
        <dbReference type="SAM" id="MobiDB-lite"/>
    </source>
</evidence>
<dbReference type="EMBL" id="CAFABK010000142">
    <property type="protein sequence ID" value="CAB4835520.1"/>
    <property type="molecule type" value="Genomic_DNA"/>
</dbReference>
<accession>A0A6J7ASB3</accession>